<evidence type="ECO:0000313" key="2">
    <source>
        <dbReference type="Proteomes" id="UP001054945"/>
    </source>
</evidence>
<name>A0AAV4NIG2_CAEEX</name>
<dbReference type="AlphaFoldDB" id="A0AAV4NIG2"/>
<reference evidence="1 2" key="1">
    <citation type="submission" date="2021-06" db="EMBL/GenBank/DDBJ databases">
        <title>Caerostris extrusa draft genome.</title>
        <authorList>
            <person name="Kono N."/>
            <person name="Arakawa K."/>
        </authorList>
    </citation>
    <scope>NUCLEOTIDE SEQUENCE [LARGE SCALE GENOMIC DNA]</scope>
</reference>
<organism evidence="1 2">
    <name type="scientific">Caerostris extrusa</name>
    <name type="common">Bark spider</name>
    <name type="synonym">Caerostris bankana</name>
    <dbReference type="NCBI Taxonomy" id="172846"/>
    <lineage>
        <taxon>Eukaryota</taxon>
        <taxon>Metazoa</taxon>
        <taxon>Ecdysozoa</taxon>
        <taxon>Arthropoda</taxon>
        <taxon>Chelicerata</taxon>
        <taxon>Arachnida</taxon>
        <taxon>Araneae</taxon>
        <taxon>Araneomorphae</taxon>
        <taxon>Entelegynae</taxon>
        <taxon>Araneoidea</taxon>
        <taxon>Araneidae</taxon>
        <taxon>Caerostris</taxon>
    </lineage>
</organism>
<protein>
    <submittedName>
        <fullName evidence="1">Uncharacterized protein</fullName>
    </submittedName>
</protein>
<gene>
    <name evidence="1" type="ORF">CEXT_557151</name>
</gene>
<keyword evidence="2" id="KW-1185">Reference proteome</keyword>
<sequence length="67" mass="7060">MTESSQRIGVSRDVLNLVGGLVEGVVDGTENVVSGGDEFRIDSDVSGILGGNDRSNWRVRTIGLGQL</sequence>
<comment type="caution">
    <text evidence="1">The sequence shown here is derived from an EMBL/GenBank/DDBJ whole genome shotgun (WGS) entry which is preliminary data.</text>
</comment>
<accession>A0AAV4NIG2</accession>
<dbReference type="EMBL" id="BPLR01020879">
    <property type="protein sequence ID" value="GIX83570.1"/>
    <property type="molecule type" value="Genomic_DNA"/>
</dbReference>
<dbReference type="Proteomes" id="UP001054945">
    <property type="component" value="Unassembled WGS sequence"/>
</dbReference>
<evidence type="ECO:0000313" key="1">
    <source>
        <dbReference type="EMBL" id="GIX83570.1"/>
    </source>
</evidence>
<proteinExistence type="predicted"/>